<dbReference type="Gene3D" id="2.60.120.180">
    <property type="match status" value="1"/>
</dbReference>
<comment type="similarity">
    <text evidence="3 10 11">Belongs to the glycosyl hydrolase 11 (cellulase G) family.</text>
</comment>
<evidence type="ECO:0000256" key="3">
    <source>
        <dbReference type="ARBA" id="ARBA00007792"/>
    </source>
</evidence>
<comment type="pathway">
    <text evidence="2 10 11">Glycan degradation; xylan degradation.</text>
</comment>
<gene>
    <name evidence="13" type="ORF">E4U43_005835</name>
</gene>
<evidence type="ECO:0000313" key="14">
    <source>
        <dbReference type="Proteomes" id="UP000748025"/>
    </source>
</evidence>
<protein>
    <recommendedName>
        <fullName evidence="4 10">Endo-1,4-beta-xylanase</fullName>
        <ecNumber evidence="4 10">3.2.1.8</ecNumber>
    </recommendedName>
</protein>
<reference evidence="13" key="1">
    <citation type="journal article" date="2020" name="bioRxiv">
        <title>Whole genome comparisons of ergot fungi reveals the divergence and evolution of species within the genus Claviceps are the result of varying mechanisms driving genome evolution and host range expansion.</title>
        <authorList>
            <person name="Wyka S.A."/>
            <person name="Mondo S.J."/>
            <person name="Liu M."/>
            <person name="Dettman J."/>
            <person name="Nalam V."/>
            <person name="Broders K.D."/>
        </authorList>
    </citation>
    <scope>NUCLEOTIDE SEQUENCE</scope>
    <source>
        <strain evidence="13">CCC 602</strain>
    </source>
</reference>
<dbReference type="PRINTS" id="PR00911">
    <property type="entry name" value="GLHYDRLASE11"/>
</dbReference>
<sequence>MPIAPARSVSYSVKWSSDGNSYLAVYGWFDHPLAEFYILENFSSRDPSKQGQNLSQVTADGSIYDIYVSKRINKPSIRGKASFEHFWSIRRDERIGGTISTDVHMDAWSSAGLLLGTVEYMLVAVEGFQSSGNASITVH</sequence>
<dbReference type="Proteomes" id="UP000748025">
    <property type="component" value="Unassembled WGS sequence"/>
</dbReference>
<dbReference type="OrthoDB" id="2115822at2759"/>
<comment type="caution">
    <text evidence="13">The sequence shown here is derived from an EMBL/GenBank/DDBJ whole genome shotgun (WGS) entry which is preliminary data.</text>
</comment>
<dbReference type="InterPro" id="IPR013319">
    <property type="entry name" value="GH11/12"/>
</dbReference>
<dbReference type="PANTHER" id="PTHR46828">
    <property type="entry name" value="ENDO-1,4-BETA-XYLANASE A-RELATED"/>
    <property type="match status" value="1"/>
</dbReference>
<dbReference type="AlphaFoldDB" id="A0A9P7T020"/>
<keyword evidence="14" id="KW-1185">Reference proteome</keyword>
<keyword evidence="6 10" id="KW-0378">Hydrolase</keyword>
<accession>A0A9P7T020</accession>
<dbReference type="GO" id="GO:0045493">
    <property type="term" value="P:xylan catabolic process"/>
    <property type="evidence" value="ECO:0007669"/>
    <property type="project" value="UniProtKB-UniRule"/>
</dbReference>
<dbReference type="InterPro" id="IPR033123">
    <property type="entry name" value="GH11_dom"/>
</dbReference>
<dbReference type="PROSITE" id="PS51761">
    <property type="entry name" value="GH11_3"/>
    <property type="match status" value="1"/>
</dbReference>
<proteinExistence type="inferred from homology"/>
<evidence type="ECO:0000256" key="7">
    <source>
        <dbReference type="ARBA" id="ARBA00023277"/>
    </source>
</evidence>
<evidence type="ECO:0000256" key="2">
    <source>
        <dbReference type="ARBA" id="ARBA00004851"/>
    </source>
</evidence>
<evidence type="ECO:0000256" key="8">
    <source>
        <dbReference type="ARBA" id="ARBA00023295"/>
    </source>
</evidence>
<evidence type="ECO:0000256" key="1">
    <source>
        <dbReference type="ARBA" id="ARBA00000681"/>
    </source>
</evidence>
<keyword evidence="8 10" id="KW-0326">Glycosidase</keyword>
<dbReference type="EC" id="3.2.1.8" evidence="4 10"/>
<dbReference type="InterPro" id="IPR013320">
    <property type="entry name" value="ConA-like_dom_sf"/>
</dbReference>
<dbReference type="SUPFAM" id="SSF49899">
    <property type="entry name" value="Concanavalin A-like lectins/glucanases"/>
    <property type="match status" value="1"/>
</dbReference>
<evidence type="ECO:0000256" key="6">
    <source>
        <dbReference type="ARBA" id="ARBA00022801"/>
    </source>
</evidence>
<dbReference type="PROSITE" id="PS00776">
    <property type="entry name" value="GH11_1"/>
    <property type="match status" value="1"/>
</dbReference>
<evidence type="ECO:0000256" key="10">
    <source>
        <dbReference type="PROSITE-ProRule" id="PRU01097"/>
    </source>
</evidence>
<evidence type="ECO:0000259" key="12">
    <source>
        <dbReference type="PROSITE" id="PS51761"/>
    </source>
</evidence>
<evidence type="ECO:0000256" key="11">
    <source>
        <dbReference type="RuleBase" id="RU362015"/>
    </source>
</evidence>
<evidence type="ECO:0000256" key="4">
    <source>
        <dbReference type="ARBA" id="ARBA00012590"/>
    </source>
</evidence>
<dbReference type="InterPro" id="IPR001137">
    <property type="entry name" value="Glyco_hydro_11"/>
</dbReference>
<comment type="catalytic activity">
    <reaction evidence="1 10 11">
        <text>Endohydrolysis of (1-&gt;4)-beta-D-xylosidic linkages in xylans.</text>
        <dbReference type="EC" id="3.2.1.8"/>
    </reaction>
</comment>
<feature type="domain" description="GH11" evidence="12">
    <location>
        <begin position="1"/>
        <end position="139"/>
    </location>
</feature>
<evidence type="ECO:0000256" key="9">
    <source>
        <dbReference type="ARBA" id="ARBA00023326"/>
    </source>
</evidence>
<keyword evidence="7 10" id="KW-0119">Carbohydrate metabolism</keyword>
<name>A0A9P7T020_9HYPO</name>
<keyword evidence="9 10" id="KW-0624">Polysaccharide degradation</keyword>
<dbReference type="PANTHER" id="PTHR46828:SF2">
    <property type="entry name" value="ENDO-1,4-BETA-XYLANASE A-RELATED"/>
    <property type="match status" value="1"/>
</dbReference>
<feature type="active site" description="Proton donor" evidence="10">
    <location>
        <position position="126"/>
    </location>
</feature>
<dbReference type="GO" id="GO:0031176">
    <property type="term" value="F:endo-1,4-beta-xylanase activity"/>
    <property type="evidence" value="ECO:0007669"/>
    <property type="project" value="UniProtKB-UniRule"/>
</dbReference>
<feature type="active site" description="Nucleophile" evidence="10">
    <location>
        <position position="35"/>
    </location>
</feature>
<evidence type="ECO:0000256" key="5">
    <source>
        <dbReference type="ARBA" id="ARBA00022651"/>
    </source>
</evidence>
<dbReference type="Pfam" id="PF00457">
    <property type="entry name" value="Glyco_hydro_11"/>
    <property type="match status" value="1"/>
</dbReference>
<dbReference type="EMBL" id="SRPW01000039">
    <property type="protein sequence ID" value="KAG6018265.1"/>
    <property type="molecule type" value="Genomic_DNA"/>
</dbReference>
<keyword evidence="5 10" id="KW-0858">Xylan degradation</keyword>
<organism evidence="13 14">
    <name type="scientific">Claviceps pusilla</name>
    <dbReference type="NCBI Taxonomy" id="123648"/>
    <lineage>
        <taxon>Eukaryota</taxon>
        <taxon>Fungi</taxon>
        <taxon>Dikarya</taxon>
        <taxon>Ascomycota</taxon>
        <taxon>Pezizomycotina</taxon>
        <taxon>Sordariomycetes</taxon>
        <taxon>Hypocreomycetidae</taxon>
        <taxon>Hypocreales</taxon>
        <taxon>Clavicipitaceae</taxon>
        <taxon>Claviceps</taxon>
    </lineage>
</organism>
<evidence type="ECO:0000313" key="13">
    <source>
        <dbReference type="EMBL" id="KAG6018265.1"/>
    </source>
</evidence>
<dbReference type="InterPro" id="IPR018208">
    <property type="entry name" value="GH11_AS_1"/>
</dbReference>